<dbReference type="FunFam" id="3.40.50.10090:FF:000001">
    <property type="entry name" value="Bifunctional uroporphyrinogen-III C-methyltransferase/uroporphyrinogen-III synthase"/>
    <property type="match status" value="1"/>
</dbReference>
<dbReference type="Gene3D" id="3.40.50.10090">
    <property type="match status" value="2"/>
</dbReference>
<evidence type="ECO:0000313" key="3">
    <source>
        <dbReference type="Proteomes" id="UP000326912"/>
    </source>
</evidence>
<dbReference type="PANTHER" id="PTHR40082:SF1">
    <property type="entry name" value="BLR5956 PROTEIN"/>
    <property type="match status" value="1"/>
</dbReference>
<reference evidence="2 3" key="1">
    <citation type="submission" date="2019-10" db="EMBL/GenBank/DDBJ databases">
        <title>Dictyobacter vulcani sp. nov., within the class Ktedonobacteria, isolated from soil of volcanic Mt. Zao.</title>
        <authorList>
            <person name="Zheng Y."/>
            <person name="Wang C.M."/>
            <person name="Sakai Y."/>
            <person name="Abe K."/>
            <person name="Yokota A."/>
            <person name="Yabe S."/>
        </authorList>
    </citation>
    <scope>NUCLEOTIDE SEQUENCE [LARGE SCALE GENOMIC DNA]</scope>
    <source>
        <strain evidence="2 3">W12</strain>
    </source>
</reference>
<evidence type="ECO:0000259" key="1">
    <source>
        <dbReference type="Pfam" id="PF02602"/>
    </source>
</evidence>
<dbReference type="Pfam" id="PF02602">
    <property type="entry name" value="HEM4"/>
    <property type="match status" value="1"/>
</dbReference>
<dbReference type="EMBL" id="BKZW01000004">
    <property type="protein sequence ID" value="GER91451.1"/>
    <property type="molecule type" value="Genomic_DNA"/>
</dbReference>
<dbReference type="GO" id="GO:0006780">
    <property type="term" value="P:uroporphyrinogen III biosynthetic process"/>
    <property type="evidence" value="ECO:0007669"/>
    <property type="project" value="InterPro"/>
</dbReference>
<dbReference type="GO" id="GO:0004852">
    <property type="term" value="F:uroporphyrinogen-III synthase activity"/>
    <property type="evidence" value="ECO:0007669"/>
    <property type="project" value="InterPro"/>
</dbReference>
<dbReference type="Proteomes" id="UP000326912">
    <property type="component" value="Unassembled WGS sequence"/>
</dbReference>
<dbReference type="InterPro" id="IPR036108">
    <property type="entry name" value="4pyrrol_syn_uPrphyn_synt_sf"/>
</dbReference>
<comment type="caution">
    <text evidence="2">The sequence shown here is derived from an EMBL/GenBank/DDBJ whole genome shotgun (WGS) entry which is preliminary data.</text>
</comment>
<dbReference type="InterPro" id="IPR039793">
    <property type="entry name" value="UROS/Hem4"/>
</dbReference>
<dbReference type="AlphaFoldDB" id="A0A5J4KY68"/>
<dbReference type="CDD" id="cd06578">
    <property type="entry name" value="HemD"/>
    <property type="match status" value="1"/>
</dbReference>
<organism evidence="2 3">
    <name type="scientific">Dictyobacter vulcani</name>
    <dbReference type="NCBI Taxonomy" id="2607529"/>
    <lineage>
        <taxon>Bacteria</taxon>
        <taxon>Bacillati</taxon>
        <taxon>Chloroflexota</taxon>
        <taxon>Ktedonobacteria</taxon>
        <taxon>Ktedonobacterales</taxon>
        <taxon>Dictyobacteraceae</taxon>
        <taxon>Dictyobacter</taxon>
    </lineage>
</organism>
<name>A0A5J4KY68_9CHLR</name>
<gene>
    <name evidence="2" type="ORF">KDW_56130</name>
</gene>
<accession>A0A5J4KY68</accession>
<sequence>MSNNSVATLAGKRVLVTRTREQASALSERLRTLGAVPIEFPTIHIVPPTDWTELDAVLGRLYAAPDAGYDWLVLTSANGVHICMQRLRTLGYDPAALRNVLIATIGPATAAALAEYGVHADLVPDEYIAEGVISALIRDAQERGVSLEGQRILLARAAEARKILPLELREAGALVDEVPAYYTRTVARDDERGREILRQLQQGELDILTFTSSSTVRNFVSWLQSCAPDAPESLLKLVRQQALLASIGPITSQTARELGLKVDIEASEFTIEGLVDAIVVYEEKK</sequence>
<evidence type="ECO:0000313" key="2">
    <source>
        <dbReference type="EMBL" id="GER91451.1"/>
    </source>
</evidence>
<proteinExistence type="predicted"/>
<dbReference type="PANTHER" id="PTHR40082">
    <property type="entry name" value="BLR5956 PROTEIN"/>
    <property type="match status" value="1"/>
</dbReference>
<protein>
    <recommendedName>
        <fullName evidence="1">Tetrapyrrole biosynthesis uroporphyrinogen III synthase domain-containing protein</fullName>
    </recommendedName>
</protein>
<dbReference type="SUPFAM" id="SSF69618">
    <property type="entry name" value="HemD-like"/>
    <property type="match status" value="1"/>
</dbReference>
<dbReference type="InterPro" id="IPR003754">
    <property type="entry name" value="4pyrrol_synth_uPrphyn_synth"/>
</dbReference>
<dbReference type="RefSeq" id="WP_162005657.1">
    <property type="nucleotide sequence ID" value="NZ_BKZW01000004.1"/>
</dbReference>
<feature type="domain" description="Tetrapyrrole biosynthesis uroporphyrinogen III synthase" evidence="1">
    <location>
        <begin position="25"/>
        <end position="275"/>
    </location>
</feature>
<keyword evidence="3" id="KW-1185">Reference proteome</keyword>